<evidence type="ECO:0008006" key="4">
    <source>
        <dbReference type="Google" id="ProtNLM"/>
    </source>
</evidence>
<protein>
    <recommendedName>
        <fullName evidence="4">Lipoprotein</fullName>
    </recommendedName>
</protein>
<dbReference type="AlphaFoldDB" id="A0A235F9Q9"/>
<feature type="signal peptide" evidence="1">
    <location>
        <begin position="1"/>
        <end position="20"/>
    </location>
</feature>
<comment type="caution">
    <text evidence="2">The sequence shown here is derived from an EMBL/GenBank/DDBJ whole genome shotgun (WGS) entry which is preliminary data.</text>
</comment>
<accession>A0A235F9Q9</accession>
<gene>
    <name evidence="2" type="ORF">CGZ90_08335</name>
</gene>
<reference evidence="2 3" key="1">
    <citation type="submission" date="2017-07" db="EMBL/GenBank/DDBJ databases">
        <title>Fictibacillus sp. nov. GDSW-R2A3 Genome sequencing and assembly.</title>
        <authorList>
            <person name="Mayilraj S."/>
        </authorList>
    </citation>
    <scope>NUCLEOTIDE SEQUENCE [LARGE SCALE GENOMIC DNA]</scope>
    <source>
        <strain evidence="2 3">GDSW-R2A3</strain>
    </source>
</reference>
<evidence type="ECO:0000313" key="2">
    <source>
        <dbReference type="EMBL" id="OYD57899.1"/>
    </source>
</evidence>
<name>A0A235F9Q9_9BACL</name>
<dbReference type="EMBL" id="NOII01000002">
    <property type="protein sequence ID" value="OYD57899.1"/>
    <property type="molecule type" value="Genomic_DNA"/>
</dbReference>
<keyword evidence="1" id="KW-0732">Signal</keyword>
<feature type="chain" id="PRO_5038601444" description="Lipoprotein" evidence="1">
    <location>
        <begin position="21"/>
        <end position="202"/>
    </location>
</feature>
<keyword evidence="3" id="KW-1185">Reference proteome</keyword>
<evidence type="ECO:0000313" key="3">
    <source>
        <dbReference type="Proteomes" id="UP000215059"/>
    </source>
</evidence>
<proteinExistence type="predicted"/>
<dbReference type="OrthoDB" id="2937664at2"/>
<evidence type="ECO:0000256" key="1">
    <source>
        <dbReference type="SAM" id="SignalP"/>
    </source>
</evidence>
<sequence>MLKKALLALTLSLVVTGCQSNIEPKTNKAKAEKKGDYYKDFPKPLGLIIHDYNKIVDHLNQNGNNPGISHIEYESLPPLEPAEFEDNPNFFTQSIQNETEDDGSHKFELKAVFNEDKILVGVYLLSIGLDSNQMEFSEKGIMSSVILLNALDIQESGIDDFLMSTSATKVIKNGKYKVKLTKLADMGMFAINVWEKNTRIQE</sequence>
<dbReference type="RefSeq" id="WP_094251932.1">
    <property type="nucleotide sequence ID" value="NZ_JBHLXL010000001.1"/>
</dbReference>
<organism evidence="2 3">
    <name type="scientific">Fictibacillus aquaticus</name>
    <dbReference type="NCBI Taxonomy" id="2021314"/>
    <lineage>
        <taxon>Bacteria</taxon>
        <taxon>Bacillati</taxon>
        <taxon>Bacillota</taxon>
        <taxon>Bacilli</taxon>
        <taxon>Bacillales</taxon>
        <taxon>Fictibacillaceae</taxon>
        <taxon>Fictibacillus</taxon>
    </lineage>
</organism>
<dbReference type="PROSITE" id="PS51257">
    <property type="entry name" value="PROKAR_LIPOPROTEIN"/>
    <property type="match status" value="1"/>
</dbReference>
<dbReference type="Proteomes" id="UP000215059">
    <property type="component" value="Unassembled WGS sequence"/>
</dbReference>